<reference evidence="1 2" key="1">
    <citation type="journal article" date="2021" name="Elife">
        <title>Chloroplast acquisition without the gene transfer in kleptoplastic sea slugs, Plakobranchus ocellatus.</title>
        <authorList>
            <person name="Maeda T."/>
            <person name="Takahashi S."/>
            <person name="Yoshida T."/>
            <person name="Shimamura S."/>
            <person name="Takaki Y."/>
            <person name="Nagai Y."/>
            <person name="Toyoda A."/>
            <person name="Suzuki Y."/>
            <person name="Arimoto A."/>
            <person name="Ishii H."/>
            <person name="Satoh N."/>
            <person name="Nishiyama T."/>
            <person name="Hasebe M."/>
            <person name="Maruyama T."/>
            <person name="Minagawa J."/>
            <person name="Obokata J."/>
            <person name="Shigenobu S."/>
        </authorList>
    </citation>
    <scope>NUCLEOTIDE SEQUENCE [LARGE SCALE GENOMIC DNA]</scope>
</reference>
<protein>
    <submittedName>
        <fullName evidence="1">Uncharacterized protein</fullName>
    </submittedName>
</protein>
<dbReference type="EMBL" id="BMAT01012075">
    <property type="protein sequence ID" value="GFR85306.1"/>
    <property type="molecule type" value="Genomic_DNA"/>
</dbReference>
<accession>A0AAV4GJT5</accession>
<gene>
    <name evidence="1" type="ORF">ElyMa_006024800</name>
</gene>
<evidence type="ECO:0000313" key="1">
    <source>
        <dbReference type="EMBL" id="GFR85306.1"/>
    </source>
</evidence>
<proteinExistence type="predicted"/>
<dbReference type="Proteomes" id="UP000762676">
    <property type="component" value="Unassembled WGS sequence"/>
</dbReference>
<keyword evidence="2" id="KW-1185">Reference proteome</keyword>
<comment type="caution">
    <text evidence="1">The sequence shown here is derived from an EMBL/GenBank/DDBJ whole genome shotgun (WGS) entry which is preliminary data.</text>
</comment>
<dbReference type="AlphaFoldDB" id="A0AAV4GJT5"/>
<evidence type="ECO:0000313" key="2">
    <source>
        <dbReference type="Proteomes" id="UP000762676"/>
    </source>
</evidence>
<organism evidence="1 2">
    <name type="scientific">Elysia marginata</name>
    <dbReference type="NCBI Taxonomy" id="1093978"/>
    <lineage>
        <taxon>Eukaryota</taxon>
        <taxon>Metazoa</taxon>
        <taxon>Spiralia</taxon>
        <taxon>Lophotrochozoa</taxon>
        <taxon>Mollusca</taxon>
        <taxon>Gastropoda</taxon>
        <taxon>Heterobranchia</taxon>
        <taxon>Euthyneura</taxon>
        <taxon>Panpulmonata</taxon>
        <taxon>Sacoglossa</taxon>
        <taxon>Placobranchoidea</taxon>
        <taxon>Plakobranchidae</taxon>
        <taxon>Elysia</taxon>
    </lineage>
</organism>
<sequence length="116" mass="12824">MCVNSLYQGLNVNLPNTGFEPRTSWPESRTSTSRCLHYTFIRIPGLEKDRVLTSLSLTFTGSVASGKTLAQRSGGAWFDPRRVKLRTLKLVLAAGPPSVWHYGFSVKSGWPGVKII</sequence>
<name>A0AAV4GJT5_9GAST</name>